<dbReference type="InterPro" id="IPR017557">
    <property type="entry name" value="Holo-ACP_synthase"/>
</dbReference>
<dbReference type="NCBIfam" id="NF002332">
    <property type="entry name" value="PRK01293.1"/>
    <property type="match status" value="1"/>
</dbReference>
<dbReference type="Proteomes" id="UP000270411">
    <property type="component" value="Chromosome 2"/>
</dbReference>
<dbReference type="OrthoDB" id="1275217at2"/>
<name>A0A3G8H5K3_9BURK</name>
<evidence type="ECO:0000259" key="4">
    <source>
        <dbReference type="Pfam" id="PF20866"/>
    </source>
</evidence>
<dbReference type="KEGG" id="cpau:EHF44_20470"/>
<organism evidence="5 6">
    <name type="scientific">Cupriavidus pauculus</name>
    <dbReference type="NCBI Taxonomy" id="82633"/>
    <lineage>
        <taxon>Bacteria</taxon>
        <taxon>Pseudomonadati</taxon>
        <taxon>Pseudomonadota</taxon>
        <taxon>Betaproteobacteria</taxon>
        <taxon>Burkholderiales</taxon>
        <taxon>Burkholderiaceae</taxon>
        <taxon>Cupriavidus</taxon>
    </lineage>
</organism>
<dbReference type="RefSeq" id="WP_124685555.1">
    <property type="nucleotide sequence ID" value="NZ_CP033970.1"/>
</dbReference>
<reference evidence="6" key="1">
    <citation type="submission" date="2018-11" db="EMBL/GenBank/DDBJ databases">
        <title>FDA dAtabase for Regulatory Grade micrObial Sequences (FDA-ARGOS): Supporting development and validation of Infectious Disease Dx tests.</title>
        <authorList>
            <person name="Goldberg B."/>
            <person name="Campos J."/>
            <person name="Tallon L."/>
            <person name="Sadzewicz L."/>
            <person name="Zhao X."/>
            <person name="Vavikolanu K."/>
            <person name="Mehta A."/>
            <person name="Aluvathingal J."/>
            <person name="Nadendla S."/>
            <person name="Geyer C."/>
            <person name="Nandy P."/>
            <person name="Yan Y."/>
            <person name="Sichtig H."/>
        </authorList>
    </citation>
    <scope>NUCLEOTIDE SEQUENCE [LARGE SCALE GENOMIC DNA]</scope>
    <source>
        <strain evidence="6">FDAARGOS_614</strain>
    </source>
</reference>
<sequence>MRPQPHDLVWLRDPAAFIAAGDVPDWADADWLAQAPLVVRRDRDGTGRIPVGIRGRVRAQRHATWIDAAQCATVVSPFDIAREGFWRLHPRRDDIPALHALDPIASRLAALPHRWGVTGAVGFTLASGIDVLHAGSDIDLLIHCPQPPAPDVLAALQALVERDDVRLDIQIATPHGAFALRERLRTQGRVLLKTDTGPVLCDDPWQPPCQPC</sequence>
<evidence type="ECO:0000256" key="2">
    <source>
        <dbReference type="ARBA" id="ARBA00022695"/>
    </source>
</evidence>
<dbReference type="EMBL" id="CP033970">
    <property type="protein sequence ID" value="AZG15823.1"/>
    <property type="molecule type" value="Genomic_DNA"/>
</dbReference>
<dbReference type="InterPro" id="IPR049180">
    <property type="entry name" value="MdcG_C"/>
</dbReference>
<dbReference type="InterPro" id="IPR048903">
    <property type="entry name" value="MdcG_N"/>
</dbReference>
<dbReference type="GO" id="GO:0016779">
    <property type="term" value="F:nucleotidyltransferase activity"/>
    <property type="evidence" value="ECO:0007669"/>
    <property type="project" value="UniProtKB-KW"/>
</dbReference>
<evidence type="ECO:0000259" key="3">
    <source>
        <dbReference type="Pfam" id="PF10620"/>
    </source>
</evidence>
<dbReference type="Pfam" id="PF20866">
    <property type="entry name" value="MdcG_N"/>
    <property type="match status" value="1"/>
</dbReference>
<gene>
    <name evidence="5" type="ORF">EHF44_20470</name>
</gene>
<dbReference type="AlphaFoldDB" id="A0A3G8H5K3"/>
<keyword evidence="2" id="KW-0548">Nucleotidyltransferase</keyword>
<dbReference type="NCBIfam" id="TIGR03135">
    <property type="entry name" value="malonate_mdcG"/>
    <property type="match status" value="1"/>
</dbReference>
<feature type="domain" description="Phosphoribosyl-dephospho-CoA transferase MdcG N-terminal" evidence="4">
    <location>
        <begin position="4"/>
        <end position="77"/>
    </location>
</feature>
<evidence type="ECO:0000256" key="1">
    <source>
        <dbReference type="ARBA" id="ARBA00022679"/>
    </source>
</evidence>
<feature type="domain" description="Phosphoribosyl-dephospho-CoA transferase MdcG C-terminal" evidence="3">
    <location>
        <begin position="93"/>
        <end position="204"/>
    </location>
</feature>
<evidence type="ECO:0000313" key="6">
    <source>
        <dbReference type="Proteomes" id="UP000270411"/>
    </source>
</evidence>
<keyword evidence="1" id="KW-0808">Transferase</keyword>
<protein>
    <submittedName>
        <fullName evidence="5">Malonate decarboxylase holo-ACP synthase</fullName>
    </submittedName>
</protein>
<accession>A0A3G8H5K3</accession>
<proteinExistence type="predicted"/>
<evidence type="ECO:0000313" key="5">
    <source>
        <dbReference type="EMBL" id="AZG15823.1"/>
    </source>
</evidence>
<dbReference type="Pfam" id="PF10620">
    <property type="entry name" value="MdcG"/>
    <property type="match status" value="1"/>
</dbReference>